<dbReference type="GO" id="GO:0005737">
    <property type="term" value="C:cytoplasm"/>
    <property type="evidence" value="ECO:0007669"/>
    <property type="project" value="TreeGrafter"/>
</dbReference>
<evidence type="ECO:0000313" key="7">
    <source>
        <dbReference type="EMBL" id="GEJ56084.1"/>
    </source>
</evidence>
<gene>
    <name evidence="7" type="primary">cysD_1</name>
    <name evidence="7" type="ORF">AMYX_08250</name>
</gene>
<dbReference type="PANTHER" id="PTHR43797">
    <property type="entry name" value="HOMOCYSTEINE/CYSTEINE SYNTHASE"/>
    <property type="match status" value="1"/>
</dbReference>
<evidence type="ECO:0000256" key="1">
    <source>
        <dbReference type="ARBA" id="ARBA00001933"/>
    </source>
</evidence>
<dbReference type="InterPro" id="IPR006235">
    <property type="entry name" value="OAc-hSer/O-AcSer_sulfhydrylase"/>
</dbReference>
<dbReference type="InterPro" id="IPR015422">
    <property type="entry name" value="PyrdxlP-dep_Trfase_small"/>
</dbReference>
<dbReference type="Gene3D" id="3.40.640.10">
    <property type="entry name" value="Type I PLP-dependent aspartate aminotransferase-like (Major domain)"/>
    <property type="match status" value="1"/>
</dbReference>
<dbReference type="Pfam" id="PF01053">
    <property type="entry name" value="Cys_Met_Meta_PP"/>
    <property type="match status" value="1"/>
</dbReference>
<dbReference type="FunFam" id="3.40.640.10:FF:000035">
    <property type="entry name" value="O-succinylhomoserine sulfhydrylase"/>
    <property type="match status" value="1"/>
</dbReference>
<keyword evidence="4 5" id="KW-0663">Pyridoxal phosphate</keyword>
<dbReference type="GO" id="GO:0071269">
    <property type="term" value="P:L-homocysteine biosynthetic process"/>
    <property type="evidence" value="ECO:0007669"/>
    <property type="project" value="TreeGrafter"/>
</dbReference>
<dbReference type="GO" id="GO:0016829">
    <property type="term" value="F:lyase activity"/>
    <property type="evidence" value="ECO:0007669"/>
    <property type="project" value="UniProtKB-KW"/>
</dbReference>
<evidence type="ECO:0000256" key="2">
    <source>
        <dbReference type="ARBA" id="ARBA00009077"/>
    </source>
</evidence>
<evidence type="ECO:0000256" key="6">
    <source>
        <dbReference type="RuleBase" id="RU362118"/>
    </source>
</evidence>
<dbReference type="InterPro" id="IPR054542">
    <property type="entry name" value="Cys_met_metab_PP"/>
</dbReference>
<keyword evidence="3" id="KW-0808">Transferase</keyword>
<accession>A0A7I9VI60</accession>
<sequence>MALPPHRKPRFETLQVHAGQEPAPGTHARAVPIYQTTSYSFESADHGARLFALQEFGNIYTRIMNPTTDVFEKRVAALEGGVAGLATSSGMAAQFLAITNIAQAGDQIVSAAQLYGGTYNQFKVTLPRLGIGVKFVEGDDPKAFRAAIDGRTKAIYAESIANPSGNLPDFAGLAELAHEHRIPFIVDNTFGMGGFLVRPIEHGADIVVESATKWLGGHGTSIGGVIVDSGKFDWAASGKFPVFTEPSPGYHGLVFNDVFGPKGPFGNIQFIIRARVEGLRDLGPALSPFNAFQLLQGLETLSLRGQRHVDNALALAKWLKAHRQVAWVNYTGLEDHPHHARARKYLRNGFGAVLTFGIQGGLAAGKKFIDAVKLASNLANVGDAKTLVIHPSSTTHQQLSEAEQKASGVTPDQIRVSVGIEHLDDIQEDFEEAFAAAR</sequence>
<keyword evidence="8" id="KW-1185">Reference proteome</keyword>
<dbReference type="GO" id="GO:0004124">
    <property type="term" value="F:cysteine synthase activity"/>
    <property type="evidence" value="ECO:0007669"/>
    <property type="project" value="TreeGrafter"/>
</dbReference>
<evidence type="ECO:0000256" key="3">
    <source>
        <dbReference type="ARBA" id="ARBA00022679"/>
    </source>
</evidence>
<dbReference type="GO" id="GO:0003961">
    <property type="term" value="F:O-acetylhomoserine aminocarboxypropyltransferase activity"/>
    <property type="evidence" value="ECO:0007669"/>
    <property type="project" value="TreeGrafter"/>
</dbReference>
<comment type="caution">
    <text evidence="7">The sequence shown here is derived from an EMBL/GenBank/DDBJ whole genome shotgun (WGS) entry which is preliminary data.</text>
</comment>
<name>A0A7I9VI60_9BACT</name>
<dbReference type="InterPro" id="IPR015421">
    <property type="entry name" value="PyrdxlP-dep_Trfase_major"/>
</dbReference>
<dbReference type="GO" id="GO:0006535">
    <property type="term" value="P:cysteine biosynthetic process from serine"/>
    <property type="evidence" value="ECO:0007669"/>
    <property type="project" value="TreeGrafter"/>
</dbReference>
<dbReference type="Gene3D" id="3.90.1150.10">
    <property type="entry name" value="Aspartate Aminotransferase, domain 1"/>
    <property type="match status" value="1"/>
</dbReference>
<dbReference type="Proteomes" id="UP000503640">
    <property type="component" value="Unassembled WGS sequence"/>
</dbReference>
<dbReference type="GO" id="GO:0019346">
    <property type="term" value="P:transsulfuration"/>
    <property type="evidence" value="ECO:0007669"/>
    <property type="project" value="InterPro"/>
</dbReference>
<dbReference type="SUPFAM" id="SSF53383">
    <property type="entry name" value="PLP-dependent transferases"/>
    <property type="match status" value="1"/>
</dbReference>
<dbReference type="InterPro" id="IPR000277">
    <property type="entry name" value="Cys/Met-Metab_PyrdxlP-dep_enz"/>
</dbReference>
<dbReference type="RefSeq" id="WP_176063244.1">
    <property type="nucleotide sequence ID" value="NZ_BJTG01000002.1"/>
</dbReference>
<reference evidence="8" key="1">
    <citation type="journal article" date="2020" name="Appl. Environ. Microbiol.">
        <title>Diazotrophic Anaeromyxobacter Isolates from Soils.</title>
        <authorList>
            <person name="Masuda Y."/>
            <person name="Yamanaka H."/>
            <person name="Xu Z.X."/>
            <person name="Shiratori Y."/>
            <person name="Aono T."/>
            <person name="Amachi S."/>
            <person name="Senoo K."/>
            <person name="Itoh H."/>
        </authorList>
    </citation>
    <scope>NUCLEOTIDE SEQUENCE [LARGE SCALE GENOMIC DNA]</scope>
    <source>
        <strain evidence="8">R267</strain>
    </source>
</reference>
<dbReference type="PANTHER" id="PTHR43797:SF2">
    <property type="entry name" value="HOMOCYSTEINE_CYSTEINE SYNTHASE"/>
    <property type="match status" value="1"/>
</dbReference>
<dbReference type="AlphaFoldDB" id="A0A7I9VI60"/>
<feature type="modified residue" description="N6-(pyridoxal phosphate)lysine" evidence="5">
    <location>
        <position position="213"/>
    </location>
</feature>
<dbReference type="PIRSF" id="PIRSF001434">
    <property type="entry name" value="CGS"/>
    <property type="match status" value="1"/>
</dbReference>
<dbReference type="NCBIfam" id="TIGR01326">
    <property type="entry name" value="OAH_OAS_sulfhy"/>
    <property type="match status" value="1"/>
</dbReference>
<evidence type="ECO:0000256" key="5">
    <source>
        <dbReference type="PIRSR" id="PIRSR001434-2"/>
    </source>
</evidence>
<dbReference type="InterPro" id="IPR015424">
    <property type="entry name" value="PyrdxlP-dep_Trfase"/>
</dbReference>
<comment type="similarity">
    <text evidence="2 6">Belongs to the trans-sulfuration enzymes family.</text>
</comment>
<dbReference type="PROSITE" id="PS00868">
    <property type="entry name" value="CYS_MET_METAB_PP"/>
    <property type="match status" value="1"/>
</dbReference>
<proteinExistence type="inferred from homology"/>
<keyword evidence="7" id="KW-0456">Lyase</keyword>
<protein>
    <submittedName>
        <fullName evidence="7">O-acetylhomoserine (Thiol)-lyase</fullName>
    </submittedName>
</protein>
<evidence type="ECO:0000256" key="4">
    <source>
        <dbReference type="ARBA" id="ARBA00022898"/>
    </source>
</evidence>
<evidence type="ECO:0000313" key="8">
    <source>
        <dbReference type="Proteomes" id="UP000503640"/>
    </source>
</evidence>
<organism evidence="7 8">
    <name type="scientific">Anaeromyxobacter diazotrophicus</name>
    <dbReference type="NCBI Taxonomy" id="2590199"/>
    <lineage>
        <taxon>Bacteria</taxon>
        <taxon>Pseudomonadati</taxon>
        <taxon>Myxococcota</taxon>
        <taxon>Myxococcia</taxon>
        <taxon>Myxococcales</taxon>
        <taxon>Cystobacterineae</taxon>
        <taxon>Anaeromyxobacteraceae</taxon>
        <taxon>Anaeromyxobacter</taxon>
    </lineage>
</organism>
<dbReference type="GO" id="GO:0030170">
    <property type="term" value="F:pyridoxal phosphate binding"/>
    <property type="evidence" value="ECO:0007669"/>
    <property type="project" value="InterPro"/>
</dbReference>
<dbReference type="CDD" id="cd00614">
    <property type="entry name" value="CGS_like"/>
    <property type="match status" value="1"/>
</dbReference>
<comment type="cofactor">
    <cofactor evidence="1 6">
        <name>pyridoxal 5'-phosphate</name>
        <dbReference type="ChEBI" id="CHEBI:597326"/>
    </cofactor>
</comment>
<dbReference type="EMBL" id="BJTG01000002">
    <property type="protein sequence ID" value="GEJ56084.1"/>
    <property type="molecule type" value="Genomic_DNA"/>
</dbReference>